<feature type="transmembrane region" description="Helical" evidence="9">
    <location>
        <begin position="183"/>
        <end position="206"/>
    </location>
</feature>
<feature type="transmembrane region" description="Helical" evidence="9">
    <location>
        <begin position="343"/>
        <end position="361"/>
    </location>
</feature>
<feature type="transmembrane region" description="Helical" evidence="9">
    <location>
        <begin position="226"/>
        <end position="245"/>
    </location>
</feature>
<dbReference type="NCBIfam" id="TIGR00842">
    <property type="entry name" value="bcct"/>
    <property type="match status" value="1"/>
</dbReference>
<name>A0A1I5NCK5_9RHOB</name>
<keyword evidence="11" id="KW-1185">Reference proteome</keyword>
<feature type="region of interest" description="Disordered" evidence="8">
    <location>
        <begin position="502"/>
        <end position="521"/>
    </location>
</feature>
<dbReference type="OrthoDB" id="9775735at2"/>
<dbReference type="PANTHER" id="PTHR30047:SF7">
    <property type="entry name" value="HIGH-AFFINITY CHOLINE TRANSPORT PROTEIN"/>
    <property type="match status" value="1"/>
</dbReference>
<dbReference type="PANTHER" id="PTHR30047">
    <property type="entry name" value="HIGH-AFFINITY CHOLINE TRANSPORT PROTEIN-RELATED"/>
    <property type="match status" value="1"/>
</dbReference>
<dbReference type="RefSeq" id="WP_093419241.1">
    <property type="nucleotide sequence ID" value="NZ_FOXA01000003.1"/>
</dbReference>
<dbReference type="GO" id="GO:0005886">
    <property type="term" value="C:plasma membrane"/>
    <property type="evidence" value="ECO:0007669"/>
    <property type="project" value="UniProtKB-SubCell"/>
</dbReference>
<evidence type="ECO:0000256" key="8">
    <source>
        <dbReference type="SAM" id="MobiDB-lite"/>
    </source>
</evidence>
<comment type="similarity">
    <text evidence="2">Belongs to the BCCT transporter (TC 2.A.15) family.</text>
</comment>
<feature type="transmembrane region" description="Helical" evidence="9">
    <location>
        <begin position="257"/>
        <end position="275"/>
    </location>
</feature>
<evidence type="ECO:0000313" key="11">
    <source>
        <dbReference type="Proteomes" id="UP000199356"/>
    </source>
</evidence>
<evidence type="ECO:0000256" key="9">
    <source>
        <dbReference type="SAM" id="Phobius"/>
    </source>
</evidence>
<dbReference type="GO" id="GO:0022857">
    <property type="term" value="F:transmembrane transporter activity"/>
    <property type="evidence" value="ECO:0007669"/>
    <property type="project" value="InterPro"/>
</dbReference>
<feature type="transmembrane region" description="Helical" evidence="9">
    <location>
        <begin position="475"/>
        <end position="495"/>
    </location>
</feature>
<reference evidence="10 11" key="1">
    <citation type="submission" date="2016-10" db="EMBL/GenBank/DDBJ databases">
        <authorList>
            <person name="de Groot N.N."/>
        </authorList>
    </citation>
    <scope>NUCLEOTIDE SEQUENCE [LARGE SCALE GENOMIC DNA]</scope>
    <source>
        <strain evidence="10 11">DSM 19547</strain>
    </source>
</reference>
<sequence>MRRPRSASDWETLVAVAITLALIGWALIWRSAFTSTVEAAFATVSAFLNWYYVAAVAAFLGAMLWLAVSRYHSVRLGDDGEMPEYAMGAWLSMLFAAGTGVGMLFWGVAEPIMHLQDNPFASDAPGEDQIVALRLAFFHWGLSGWAIYALIGLCLAFFAYRLKRPLTLRSALHPLLGDACDGIVGRAVDVIAVVATVFGVTTTLALGARQMATGLNEVFGIARTDTVELTVVAGIIAIATTSVVLGLKRGIRRLSEFNVLLTFALLLFFLIWGPTNRVLAITLETAGAYLQTLPRQSFFTAATGGDDWMSEWTIFFWGWWIAWAPFVGMFIARISRGRTLGEFFLGVFLFPTIFTFLWFGVLGGTALEMQATGQADIAAATEGEPARALFVTIREVGAPGGVATAVNGMVIFLVAVFFATSADSGTLVVNTILSDGESRPSVVRRVAWSVGIGALTAAMILAGDIEILQRSVVLAALPFTVVLFAMTAGLLAALARERQGVRAGRKQRRPEEPWSGEDRPD</sequence>
<feature type="transmembrane region" description="Helical" evidence="9">
    <location>
        <begin position="49"/>
        <end position="68"/>
    </location>
</feature>
<feature type="compositionally biased region" description="Basic and acidic residues" evidence="8">
    <location>
        <begin position="509"/>
        <end position="521"/>
    </location>
</feature>
<keyword evidence="4" id="KW-1003">Cell membrane</keyword>
<evidence type="ECO:0000256" key="4">
    <source>
        <dbReference type="ARBA" id="ARBA00022475"/>
    </source>
</evidence>
<feature type="transmembrane region" description="Helical" evidence="9">
    <location>
        <begin position="12"/>
        <end position="29"/>
    </location>
</feature>
<comment type="subcellular location">
    <subcellularLocation>
        <location evidence="1">Cell membrane</location>
        <topology evidence="1">Multi-pass membrane protein</topology>
    </subcellularLocation>
</comment>
<dbReference type="Proteomes" id="UP000199356">
    <property type="component" value="Unassembled WGS sequence"/>
</dbReference>
<keyword evidence="3" id="KW-0813">Transport</keyword>
<protein>
    <submittedName>
        <fullName evidence="10">Choline/glycine/proline betaine transport protein</fullName>
    </submittedName>
</protein>
<feature type="transmembrane region" description="Helical" evidence="9">
    <location>
        <begin position="142"/>
        <end position="162"/>
    </location>
</feature>
<feature type="transmembrane region" description="Helical" evidence="9">
    <location>
        <begin position="89"/>
        <end position="109"/>
    </location>
</feature>
<feature type="transmembrane region" description="Helical" evidence="9">
    <location>
        <begin position="314"/>
        <end position="331"/>
    </location>
</feature>
<accession>A0A1I5NCK5</accession>
<evidence type="ECO:0000256" key="2">
    <source>
        <dbReference type="ARBA" id="ARBA00005658"/>
    </source>
</evidence>
<feature type="transmembrane region" description="Helical" evidence="9">
    <location>
        <begin position="445"/>
        <end position="463"/>
    </location>
</feature>
<evidence type="ECO:0000256" key="5">
    <source>
        <dbReference type="ARBA" id="ARBA00022692"/>
    </source>
</evidence>
<dbReference type="STRING" id="441119.SAMN04488047_103196"/>
<dbReference type="Pfam" id="PF02028">
    <property type="entry name" value="BCCT"/>
    <property type="match status" value="1"/>
</dbReference>
<evidence type="ECO:0000256" key="1">
    <source>
        <dbReference type="ARBA" id="ARBA00004651"/>
    </source>
</evidence>
<feature type="transmembrane region" description="Helical" evidence="9">
    <location>
        <begin position="409"/>
        <end position="433"/>
    </location>
</feature>
<gene>
    <name evidence="10" type="ORF">SAMN04488047_103196</name>
</gene>
<proteinExistence type="inferred from homology"/>
<evidence type="ECO:0000256" key="7">
    <source>
        <dbReference type="ARBA" id="ARBA00023136"/>
    </source>
</evidence>
<evidence type="ECO:0000256" key="3">
    <source>
        <dbReference type="ARBA" id="ARBA00022448"/>
    </source>
</evidence>
<dbReference type="EMBL" id="FOXA01000003">
    <property type="protein sequence ID" value="SFP19106.1"/>
    <property type="molecule type" value="Genomic_DNA"/>
</dbReference>
<evidence type="ECO:0000313" key="10">
    <source>
        <dbReference type="EMBL" id="SFP19106.1"/>
    </source>
</evidence>
<organism evidence="10 11">
    <name type="scientific">Tranquillimonas alkanivorans</name>
    <dbReference type="NCBI Taxonomy" id="441119"/>
    <lineage>
        <taxon>Bacteria</taxon>
        <taxon>Pseudomonadati</taxon>
        <taxon>Pseudomonadota</taxon>
        <taxon>Alphaproteobacteria</taxon>
        <taxon>Rhodobacterales</taxon>
        <taxon>Roseobacteraceae</taxon>
        <taxon>Tranquillimonas</taxon>
    </lineage>
</organism>
<keyword evidence="6 9" id="KW-1133">Transmembrane helix</keyword>
<dbReference type="InterPro" id="IPR000060">
    <property type="entry name" value="BCCT_transptr"/>
</dbReference>
<evidence type="ECO:0000256" key="6">
    <source>
        <dbReference type="ARBA" id="ARBA00022989"/>
    </source>
</evidence>
<keyword evidence="5 9" id="KW-0812">Transmembrane</keyword>
<dbReference type="AlphaFoldDB" id="A0A1I5NCK5"/>
<keyword evidence="7 9" id="KW-0472">Membrane</keyword>